<reference evidence="3" key="1">
    <citation type="journal article" date="2019" name="Toxins">
        <title>Detection of Abrin-Like and Prepropulchellin-Like Toxin Genes and Transcripts Using Whole Genome Sequencing and Full-Length Transcript Sequencing of Abrus precatorius.</title>
        <authorList>
            <person name="Hovde B.T."/>
            <person name="Daligault H.E."/>
            <person name="Hanschen E.R."/>
            <person name="Kunde Y.A."/>
            <person name="Johnson M.B."/>
            <person name="Starkenburg S.R."/>
            <person name="Johnson S.L."/>
        </authorList>
    </citation>
    <scope>NUCLEOTIDE SEQUENCE [LARGE SCALE GENOMIC DNA]</scope>
</reference>
<proteinExistence type="predicted"/>
<feature type="region of interest" description="Disordered" evidence="1">
    <location>
        <begin position="1"/>
        <end position="49"/>
    </location>
</feature>
<dbReference type="Gene3D" id="1.10.3970.10">
    <property type="entry name" value="BSD domain"/>
    <property type="match status" value="1"/>
</dbReference>
<dbReference type="OrthoDB" id="73788at2759"/>
<feature type="region of interest" description="Disordered" evidence="1">
    <location>
        <begin position="243"/>
        <end position="467"/>
    </location>
</feature>
<dbReference type="RefSeq" id="XP_027352648.1">
    <property type="nucleotide sequence ID" value="XM_027496847.1"/>
</dbReference>
<evidence type="ECO:0000313" key="4">
    <source>
        <dbReference type="RefSeq" id="XP_027352648.1"/>
    </source>
</evidence>
<dbReference type="AlphaFoldDB" id="A0A8B8LBK1"/>
<feature type="compositionally biased region" description="Basic and acidic residues" evidence="1">
    <location>
        <begin position="376"/>
        <end position="390"/>
    </location>
</feature>
<reference evidence="4" key="2">
    <citation type="submission" date="2025-08" db="UniProtKB">
        <authorList>
            <consortium name="RefSeq"/>
        </authorList>
    </citation>
    <scope>IDENTIFICATION</scope>
    <source>
        <tissue evidence="4">Young leaves</tissue>
    </source>
</reference>
<feature type="compositionally biased region" description="Basic and acidic residues" evidence="1">
    <location>
        <begin position="303"/>
        <end position="345"/>
    </location>
</feature>
<name>A0A8B8LBK1_ABRPR</name>
<accession>A0A8B8LBK1</accession>
<dbReference type="GO" id="GO:0005737">
    <property type="term" value="C:cytoplasm"/>
    <property type="evidence" value="ECO:0007669"/>
    <property type="project" value="TreeGrafter"/>
</dbReference>
<feature type="compositionally biased region" description="Acidic residues" evidence="1">
    <location>
        <begin position="243"/>
        <end position="264"/>
    </location>
</feature>
<dbReference type="Proteomes" id="UP000694853">
    <property type="component" value="Unplaced"/>
</dbReference>
<dbReference type="SUPFAM" id="SSF140383">
    <property type="entry name" value="BSD domain-like"/>
    <property type="match status" value="1"/>
</dbReference>
<dbReference type="Pfam" id="PF03909">
    <property type="entry name" value="BSD"/>
    <property type="match status" value="1"/>
</dbReference>
<protein>
    <submittedName>
        <fullName evidence="4">BSD domain-containing protein C22A12.14c-like</fullName>
    </submittedName>
</protein>
<organism evidence="3 4">
    <name type="scientific">Abrus precatorius</name>
    <name type="common">Indian licorice</name>
    <name type="synonym">Glycine abrus</name>
    <dbReference type="NCBI Taxonomy" id="3816"/>
    <lineage>
        <taxon>Eukaryota</taxon>
        <taxon>Viridiplantae</taxon>
        <taxon>Streptophyta</taxon>
        <taxon>Embryophyta</taxon>
        <taxon>Tracheophyta</taxon>
        <taxon>Spermatophyta</taxon>
        <taxon>Magnoliopsida</taxon>
        <taxon>eudicotyledons</taxon>
        <taxon>Gunneridae</taxon>
        <taxon>Pentapetalae</taxon>
        <taxon>rosids</taxon>
        <taxon>fabids</taxon>
        <taxon>Fabales</taxon>
        <taxon>Fabaceae</taxon>
        <taxon>Papilionoideae</taxon>
        <taxon>50 kb inversion clade</taxon>
        <taxon>NPAAA clade</taxon>
        <taxon>indigoferoid/millettioid clade</taxon>
        <taxon>Abreae</taxon>
        <taxon>Abrus</taxon>
    </lineage>
</organism>
<feature type="domain" description="BSD" evidence="2">
    <location>
        <begin position="174"/>
        <end position="226"/>
    </location>
</feature>
<gene>
    <name evidence="4" type="primary">LOC113863311</name>
</gene>
<sequence length="467" mass="52478">MDFFKSVFSDDPDPPESQSDNAHRNDLPDAPSNDSLPTEHRSDPSGTGAWDFGGLLKTLSLKSESIIETYRRDLQEFGTGLKKEIEVAQGSLESVGHAIDHLGNTVVKGTAQIISQSKDAILDSDNGNHKKRQGGEKGLSSKRYCRFDSQVRGIQGDVSTYTEVPEDLDDYNRWKSEVSLEGKSDEIEGILRENETMESVYKKVVPNTVDRETFWFRYYYKVYKLKKAEDVRARLVKRMSKEEEDLSWDVDDDDDDDVDEDEDEHEHVGHGKPEHVIKKGVGGENSELQRGGFDDSVVGKKAMNVEEVHNSGEEGSKVEKRDGLLQSKELGDKMAEFAEESKVDKSSGVVQKMGYGSKETSNEVDNTRNKNNSAADSDKKVIMERTDDAGKSAAVASQHSVHEEEEDLEWDEIEDLSIIDEKKATRTGSPSKVDLRKRLNAAQEEEEEEEEDDLSWEIEDDDEPVKA</sequence>
<dbReference type="KEGG" id="aprc:113863311"/>
<feature type="compositionally biased region" description="Acidic residues" evidence="1">
    <location>
        <begin position="403"/>
        <end position="418"/>
    </location>
</feature>
<dbReference type="InterPro" id="IPR035925">
    <property type="entry name" value="BSD_dom_sf"/>
</dbReference>
<keyword evidence="3" id="KW-1185">Reference proteome</keyword>
<evidence type="ECO:0000259" key="2">
    <source>
        <dbReference type="PROSITE" id="PS50858"/>
    </source>
</evidence>
<dbReference type="PANTHER" id="PTHR16019">
    <property type="entry name" value="SYNAPSE-ASSOCIATED PROTEIN"/>
    <property type="match status" value="1"/>
</dbReference>
<dbReference type="PANTHER" id="PTHR16019:SF5">
    <property type="entry name" value="BSD DOMAIN-CONTAINING PROTEIN 1"/>
    <property type="match status" value="1"/>
</dbReference>
<dbReference type="GeneID" id="113863311"/>
<feature type="compositionally biased region" description="Acidic residues" evidence="1">
    <location>
        <begin position="443"/>
        <end position="467"/>
    </location>
</feature>
<evidence type="ECO:0000256" key="1">
    <source>
        <dbReference type="SAM" id="MobiDB-lite"/>
    </source>
</evidence>
<dbReference type="PROSITE" id="PS50858">
    <property type="entry name" value="BSD"/>
    <property type="match status" value="1"/>
</dbReference>
<dbReference type="InterPro" id="IPR005607">
    <property type="entry name" value="BSD_dom"/>
</dbReference>
<evidence type="ECO:0000313" key="3">
    <source>
        <dbReference type="Proteomes" id="UP000694853"/>
    </source>
</evidence>
<dbReference type="SMART" id="SM00751">
    <property type="entry name" value="BSD"/>
    <property type="match status" value="1"/>
</dbReference>
<dbReference type="InterPro" id="IPR051494">
    <property type="entry name" value="BSD_domain-containing"/>
</dbReference>
<feature type="compositionally biased region" description="Basic and acidic residues" evidence="1">
    <location>
        <begin position="265"/>
        <end position="277"/>
    </location>
</feature>